<dbReference type="PANTHER" id="PTHR22705:SF0">
    <property type="entry name" value="ZZ-TYPE ZINC FINGER-CONTAINING PROTEIN 3"/>
    <property type="match status" value="1"/>
</dbReference>
<feature type="region of interest" description="Disordered" evidence="5">
    <location>
        <begin position="285"/>
        <end position="309"/>
    </location>
</feature>
<evidence type="ECO:0000259" key="6">
    <source>
        <dbReference type="PROSITE" id="PS50090"/>
    </source>
</evidence>
<reference evidence="9" key="1">
    <citation type="submission" date="2018-11" db="EMBL/GenBank/DDBJ databases">
        <authorList>
            <person name="Alioto T."/>
            <person name="Alioto T."/>
        </authorList>
    </citation>
    <scope>NUCLEOTIDE SEQUENCE</scope>
</reference>
<dbReference type="SMART" id="SM00291">
    <property type="entry name" value="ZnF_ZZ"/>
    <property type="match status" value="1"/>
</dbReference>
<dbReference type="Gene3D" id="3.30.60.90">
    <property type="match status" value="1"/>
</dbReference>
<dbReference type="InterPro" id="IPR009057">
    <property type="entry name" value="Homeodomain-like_sf"/>
</dbReference>
<evidence type="ECO:0000256" key="5">
    <source>
        <dbReference type="SAM" id="MobiDB-lite"/>
    </source>
</evidence>
<feature type="domain" description="ZZ-type" evidence="7">
    <location>
        <begin position="352"/>
        <end position="411"/>
    </location>
</feature>
<dbReference type="CDD" id="cd00167">
    <property type="entry name" value="SANT"/>
    <property type="match status" value="1"/>
</dbReference>
<dbReference type="PROSITE" id="PS50135">
    <property type="entry name" value="ZF_ZZ_2"/>
    <property type="match status" value="1"/>
</dbReference>
<dbReference type="SUPFAM" id="SSF46689">
    <property type="entry name" value="Homeodomain-like"/>
    <property type="match status" value="1"/>
</dbReference>
<dbReference type="GO" id="GO:0070461">
    <property type="term" value="C:SAGA-type complex"/>
    <property type="evidence" value="ECO:0007669"/>
    <property type="project" value="UniProtKB-ARBA"/>
</dbReference>
<protein>
    <recommendedName>
        <fullName evidence="11">ZZ-type zinc finger-containing protein 3</fullName>
    </recommendedName>
</protein>
<dbReference type="AlphaFoldDB" id="A0A8B6ELX4"/>
<evidence type="ECO:0000256" key="2">
    <source>
        <dbReference type="ARBA" id="ARBA00022771"/>
    </source>
</evidence>
<evidence type="ECO:0000313" key="9">
    <source>
        <dbReference type="EMBL" id="VDI36874.1"/>
    </source>
</evidence>
<dbReference type="Pfam" id="PF00249">
    <property type="entry name" value="Myb_DNA-binding"/>
    <property type="match status" value="1"/>
</dbReference>
<dbReference type="Proteomes" id="UP000596742">
    <property type="component" value="Unassembled WGS sequence"/>
</dbReference>
<keyword evidence="10" id="KW-1185">Reference proteome</keyword>
<dbReference type="PROSITE" id="PS50090">
    <property type="entry name" value="MYB_LIKE"/>
    <property type="match status" value="1"/>
</dbReference>
<dbReference type="InterPro" id="IPR001005">
    <property type="entry name" value="SANT/Myb"/>
</dbReference>
<dbReference type="InterPro" id="IPR000433">
    <property type="entry name" value="Znf_ZZ"/>
</dbReference>
<organism evidence="9 10">
    <name type="scientific">Mytilus galloprovincialis</name>
    <name type="common">Mediterranean mussel</name>
    <dbReference type="NCBI Taxonomy" id="29158"/>
    <lineage>
        <taxon>Eukaryota</taxon>
        <taxon>Metazoa</taxon>
        <taxon>Spiralia</taxon>
        <taxon>Lophotrochozoa</taxon>
        <taxon>Mollusca</taxon>
        <taxon>Bivalvia</taxon>
        <taxon>Autobranchia</taxon>
        <taxon>Pteriomorphia</taxon>
        <taxon>Mytilida</taxon>
        <taxon>Mytiloidea</taxon>
        <taxon>Mytilidae</taxon>
        <taxon>Mytilinae</taxon>
        <taxon>Mytilus</taxon>
    </lineage>
</organism>
<evidence type="ECO:0000256" key="3">
    <source>
        <dbReference type="ARBA" id="ARBA00022833"/>
    </source>
</evidence>
<feature type="domain" description="HTH myb-type" evidence="8">
    <location>
        <begin position="185"/>
        <end position="237"/>
    </location>
</feature>
<dbReference type="InterPro" id="IPR043145">
    <property type="entry name" value="Znf_ZZ_sf"/>
</dbReference>
<proteinExistence type="predicted"/>
<evidence type="ECO:0000259" key="8">
    <source>
        <dbReference type="PROSITE" id="PS51294"/>
    </source>
</evidence>
<keyword evidence="3" id="KW-0862">Zinc</keyword>
<dbReference type="GO" id="GO:0008270">
    <property type="term" value="F:zinc ion binding"/>
    <property type="evidence" value="ECO:0007669"/>
    <property type="project" value="UniProtKB-KW"/>
</dbReference>
<comment type="caution">
    <text evidence="9">The sequence shown here is derived from an EMBL/GenBank/DDBJ whole genome shotgun (WGS) entry which is preliminary data.</text>
</comment>
<keyword evidence="1" id="KW-0479">Metal-binding</keyword>
<sequence length="439" mass="50994">MIYVKTFCRLMESTDGENQPMEMDISKVKAEIDEEIDTYYFESDHVALKGNADYHAMLRTIALLEAQRIQAISDLDRLYKCRDDALEDPIGFVDKLQRGEDLNLPKQQRIAELPMINWEKYTSTVDFTSLGIPKHLTRLKKQLVNGAENEQKPINANFQSFDGQSSLVRGRIKEEGKSATFNQLWSIEEQKRLEDLLITYPPEDVEAKRWQKIATAIGNRTPQQVASRVQKYFIKLAKAGLPIPGRMPNVGNLGIKKQGHRHHKYHKFYYQPSTFLQSHQPPVYMSDDDESQSFHSFGRDNDDSQGSMPEEYEYISDDESIPVELRDSEDYEELMKLKRLRKQKLQSLQCFHEGFKCDKCEVEPIPDTRWHCLDCPIGEEVDFCEDCVDSNFETGKHNSSHRLKPLRLPSKDTCVKDRDYMTFMPGDYNYLDPNYMPAT</sequence>
<dbReference type="PANTHER" id="PTHR22705">
    <property type="entry name" value="ZINC FINGER, ZZ DOMAIN CONTAINING 3"/>
    <property type="match status" value="1"/>
</dbReference>
<evidence type="ECO:0000256" key="1">
    <source>
        <dbReference type="ARBA" id="ARBA00022723"/>
    </source>
</evidence>
<dbReference type="OrthoDB" id="20473at2759"/>
<accession>A0A8B6ELX4</accession>
<dbReference type="EMBL" id="UYJE01005368">
    <property type="protein sequence ID" value="VDI36874.1"/>
    <property type="molecule type" value="Genomic_DNA"/>
</dbReference>
<evidence type="ECO:0008006" key="11">
    <source>
        <dbReference type="Google" id="ProtNLM"/>
    </source>
</evidence>
<dbReference type="InterPro" id="IPR017930">
    <property type="entry name" value="Myb_dom"/>
</dbReference>
<dbReference type="PROSITE" id="PS51294">
    <property type="entry name" value="HTH_MYB"/>
    <property type="match status" value="1"/>
</dbReference>
<dbReference type="SMART" id="SM00717">
    <property type="entry name" value="SANT"/>
    <property type="match status" value="1"/>
</dbReference>
<name>A0A8B6ELX4_MYTGA</name>
<evidence type="ECO:0000256" key="4">
    <source>
        <dbReference type="PROSITE-ProRule" id="PRU00228"/>
    </source>
</evidence>
<dbReference type="Pfam" id="PF00569">
    <property type="entry name" value="ZZ"/>
    <property type="match status" value="1"/>
</dbReference>
<evidence type="ECO:0000259" key="7">
    <source>
        <dbReference type="PROSITE" id="PS50135"/>
    </source>
</evidence>
<dbReference type="InterPro" id="IPR037830">
    <property type="entry name" value="ZZZ3"/>
</dbReference>
<keyword evidence="2 4" id="KW-0863">Zinc-finger</keyword>
<gene>
    <name evidence="9" type="ORF">MGAL_10B018194</name>
</gene>
<dbReference type="Gene3D" id="1.10.10.60">
    <property type="entry name" value="Homeodomain-like"/>
    <property type="match status" value="1"/>
</dbReference>
<dbReference type="SUPFAM" id="SSF57850">
    <property type="entry name" value="RING/U-box"/>
    <property type="match status" value="1"/>
</dbReference>
<evidence type="ECO:0000313" key="10">
    <source>
        <dbReference type="Proteomes" id="UP000596742"/>
    </source>
</evidence>
<feature type="domain" description="Myb-like" evidence="6">
    <location>
        <begin position="185"/>
        <end position="233"/>
    </location>
</feature>